<gene>
    <name evidence="3" type="ORF">APUU_80026A</name>
</gene>
<dbReference type="AlphaFoldDB" id="A0A7R8AUA8"/>
<protein>
    <submittedName>
        <fullName evidence="3">Uncharacterized protein</fullName>
    </submittedName>
</protein>
<accession>A0A7R8AUA8</accession>
<evidence type="ECO:0000256" key="1">
    <source>
        <dbReference type="SAM" id="MobiDB-lite"/>
    </source>
</evidence>
<evidence type="ECO:0000313" key="4">
    <source>
        <dbReference type="Proteomes" id="UP000654913"/>
    </source>
</evidence>
<feature type="compositionally biased region" description="Polar residues" evidence="1">
    <location>
        <begin position="354"/>
        <end position="370"/>
    </location>
</feature>
<dbReference type="EMBL" id="AP024450">
    <property type="protein sequence ID" value="BCS29723.1"/>
    <property type="molecule type" value="Genomic_DNA"/>
</dbReference>
<feature type="region of interest" description="Disordered" evidence="1">
    <location>
        <begin position="354"/>
        <end position="414"/>
    </location>
</feature>
<dbReference type="GeneID" id="64979720"/>
<proteinExistence type="predicted"/>
<dbReference type="Proteomes" id="UP000654913">
    <property type="component" value="Chromosome 8"/>
</dbReference>
<keyword evidence="2" id="KW-0732">Signal</keyword>
<dbReference type="KEGG" id="apuu:APUU_80026A"/>
<name>A0A7R8AUA8_9EURO</name>
<evidence type="ECO:0000256" key="2">
    <source>
        <dbReference type="SAM" id="SignalP"/>
    </source>
</evidence>
<sequence length="432" mass="45790">MVPYHLGIGFTLALSSLSLGVSARECIIEEILTVSSPEDLDSLRDGCTTITGNIAIDSDYSGDFVLEGVTDFVGNISTSEDAPPGNLGILDLPDLVNAGAITVHRVAAVNLGNLEHAGELLLGPSSPDGEVELGTLKEADNIGFKGGWKSIVLSSLETVTGELGFYFVRGDDVFSDGDEIPSLVVDLPALKTTSQFTVEGKVASISVPELETAGDTDTPERDFSQGLRLNIETQIEVEFPKLYTIGASTQVYGNISRISLPALGETATGIEFNTDMPLEIYSTIETAFYVWLWGQIKSVEFPKMVDLGSVDIARAIRPCNETLVKLWEAIPSHGPPGHESSWYWRCFRKDLPEDNNQADANSTTTIANEPTSTTGSGDSSTKPGNQEPSGTSDAETSDDSESVPGNGGSFPSPSQVDLLTALLVAMGAGSMV</sequence>
<evidence type="ECO:0000313" key="3">
    <source>
        <dbReference type="EMBL" id="BCS29723.1"/>
    </source>
</evidence>
<feature type="signal peptide" evidence="2">
    <location>
        <begin position="1"/>
        <end position="23"/>
    </location>
</feature>
<keyword evidence="4" id="KW-1185">Reference proteome</keyword>
<organism evidence="3 4">
    <name type="scientific">Aspergillus puulaauensis</name>
    <dbReference type="NCBI Taxonomy" id="1220207"/>
    <lineage>
        <taxon>Eukaryota</taxon>
        <taxon>Fungi</taxon>
        <taxon>Dikarya</taxon>
        <taxon>Ascomycota</taxon>
        <taxon>Pezizomycotina</taxon>
        <taxon>Eurotiomycetes</taxon>
        <taxon>Eurotiomycetidae</taxon>
        <taxon>Eurotiales</taxon>
        <taxon>Aspergillaceae</taxon>
        <taxon>Aspergillus</taxon>
    </lineage>
</organism>
<reference evidence="3" key="1">
    <citation type="submission" date="2021-01" db="EMBL/GenBank/DDBJ databases">
        <authorList>
            <consortium name="Aspergillus puulaauensis MK2 genome sequencing consortium"/>
            <person name="Kazuki M."/>
            <person name="Futagami T."/>
        </authorList>
    </citation>
    <scope>NUCLEOTIDE SEQUENCE</scope>
    <source>
        <strain evidence="3">MK2</strain>
    </source>
</reference>
<feature type="chain" id="PRO_5030957814" evidence="2">
    <location>
        <begin position="24"/>
        <end position="432"/>
    </location>
</feature>
<dbReference type="OrthoDB" id="536881at2759"/>
<dbReference type="RefSeq" id="XP_041561909.1">
    <property type="nucleotide sequence ID" value="XM_041696261.1"/>
</dbReference>
<reference evidence="3" key="2">
    <citation type="submission" date="2021-02" db="EMBL/GenBank/DDBJ databases">
        <title>Aspergillus puulaauensis MK2 genome sequence.</title>
        <authorList>
            <person name="Futagami T."/>
            <person name="Mori K."/>
            <person name="Kadooka C."/>
            <person name="Tanaka T."/>
        </authorList>
    </citation>
    <scope>NUCLEOTIDE SEQUENCE</scope>
    <source>
        <strain evidence="3">MK2</strain>
    </source>
</reference>
<feature type="compositionally biased region" description="Low complexity" evidence="1">
    <location>
        <begin position="371"/>
        <end position="381"/>
    </location>
</feature>